<dbReference type="FunFam" id="3.40.50.2000:FF:000120">
    <property type="entry name" value="UDP-glycosyltransferase 76C1"/>
    <property type="match status" value="1"/>
</dbReference>
<comment type="caution">
    <text evidence="3">The sequence shown here is derived from an EMBL/GenBank/DDBJ whole genome shotgun (WGS) entry which is preliminary data.</text>
</comment>
<dbReference type="AlphaFoldDB" id="A0A8T1RV96"/>
<dbReference type="GO" id="GO:0080043">
    <property type="term" value="F:quercetin 3-O-glucosyltransferase activity"/>
    <property type="evidence" value="ECO:0007669"/>
    <property type="project" value="TreeGrafter"/>
</dbReference>
<evidence type="ECO:0000313" key="3">
    <source>
        <dbReference type="EMBL" id="KAG6670191.1"/>
    </source>
</evidence>
<reference evidence="3" key="1">
    <citation type="submission" date="2020-12" db="EMBL/GenBank/DDBJ databases">
        <title>WGS assembly of Carya illinoinensis cv. Pawnee.</title>
        <authorList>
            <person name="Platts A."/>
            <person name="Shu S."/>
            <person name="Wright S."/>
            <person name="Barry K."/>
            <person name="Edger P."/>
            <person name="Pires J.C."/>
            <person name="Schmutz J."/>
        </authorList>
    </citation>
    <scope>NUCLEOTIDE SEQUENCE</scope>
    <source>
        <tissue evidence="3">Leaf</tissue>
    </source>
</reference>
<keyword evidence="4" id="KW-1185">Reference proteome</keyword>
<dbReference type="GO" id="GO:0009863">
    <property type="term" value="P:salicylic acid mediated signaling pathway"/>
    <property type="evidence" value="ECO:0007669"/>
    <property type="project" value="TreeGrafter"/>
</dbReference>
<sequence>MENLGGKYNGAMQQRAGRRVVLFPVPLEGHISPMLQLANILYSRGFCITIIHTCFNSPNYSKHTNFTFHSIPDGLLESEASTADIIAFLALLNANCATPFRDCLAKLLSDSSEEPVACMITDAIWHFTQAVADSFKLPRIVLRTSNVSSFLAFGSLLLMQEKGYLPIQESRLEAPWTDHPPLKFKDIPVINTRNPEVFYRVLSDMLKETKVSSGIIWNSLEDLEQSELISFGQDFPIPVFPIGPLHRYFPASSSSLLTQDQSCLSWLNTQARRSVLYASFGSLAAFDGSQFAEIAWGLANSKQPFLWVVRPGLVRGSEWLEALPTGFLEAINGRGHIVTWAPQQEVLAHPATGGFWSHNGWNSTLESICEGVPMICLPNCGDQLVNARYVSHVWKIGIHLENRLERGEIEKAIRRLLLGTEGREMRDRIMDLKEKVHLSLRHGGSSYQALDSLISHISSF</sequence>
<dbReference type="EMBL" id="CM031809">
    <property type="protein sequence ID" value="KAG6670191.1"/>
    <property type="molecule type" value="Genomic_DNA"/>
</dbReference>
<protein>
    <submittedName>
        <fullName evidence="3">Uncharacterized protein</fullName>
    </submittedName>
</protein>
<dbReference type="PANTHER" id="PTHR11926:SF1464">
    <property type="entry name" value="UDP-GLYCOSYLTRANSFERASE 76B1-LIKE"/>
    <property type="match status" value="1"/>
</dbReference>
<dbReference type="FunFam" id="3.40.50.2000:FF:000040">
    <property type="entry name" value="UDP-glycosyltransferase 76C1"/>
    <property type="match status" value="1"/>
</dbReference>
<evidence type="ECO:0000256" key="2">
    <source>
        <dbReference type="ARBA" id="ARBA00022679"/>
    </source>
</evidence>
<name>A0A8T1RV96_CARIL</name>
<proteinExistence type="inferred from homology"/>
<dbReference type="PANTHER" id="PTHR11926">
    <property type="entry name" value="GLUCOSYL/GLUCURONOSYL TRANSFERASES"/>
    <property type="match status" value="1"/>
</dbReference>
<dbReference type="Proteomes" id="UP000811609">
    <property type="component" value="Chromosome 1"/>
</dbReference>
<dbReference type="GO" id="GO:0080044">
    <property type="term" value="F:quercetin 7-O-glucosyltransferase activity"/>
    <property type="evidence" value="ECO:0007669"/>
    <property type="project" value="TreeGrafter"/>
</dbReference>
<gene>
    <name evidence="3" type="ORF">CIPAW_01G293900</name>
</gene>
<dbReference type="InterPro" id="IPR002213">
    <property type="entry name" value="UDP_glucos_trans"/>
</dbReference>
<evidence type="ECO:0000313" key="4">
    <source>
        <dbReference type="Proteomes" id="UP000811609"/>
    </source>
</evidence>
<keyword evidence="2" id="KW-0808">Transferase</keyword>
<comment type="similarity">
    <text evidence="1">Belongs to the UDP-glycosyltransferase family.</text>
</comment>
<organism evidence="3 4">
    <name type="scientific">Carya illinoinensis</name>
    <name type="common">Pecan</name>
    <dbReference type="NCBI Taxonomy" id="32201"/>
    <lineage>
        <taxon>Eukaryota</taxon>
        <taxon>Viridiplantae</taxon>
        <taxon>Streptophyta</taxon>
        <taxon>Embryophyta</taxon>
        <taxon>Tracheophyta</taxon>
        <taxon>Spermatophyta</taxon>
        <taxon>Magnoliopsida</taxon>
        <taxon>eudicotyledons</taxon>
        <taxon>Gunneridae</taxon>
        <taxon>Pentapetalae</taxon>
        <taxon>rosids</taxon>
        <taxon>fabids</taxon>
        <taxon>Fagales</taxon>
        <taxon>Juglandaceae</taxon>
        <taxon>Carya</taxon>
    </lineage>
</organism>
<dbReference type="Pfam" id="PF00201">
    <property type="entry name" value="UDPGT"/>
    <property type="match status" value="1"/>
</dbReference>
<evidence type="ECO:0000256" key="1">
    <source>
        <dbReference type="ARBA" id="ARBA00009995"/>
    </source>
</evidence>
<accession>A0A8T1RV96</accession>
<dbReference type="CDD" id="cd03784">
    <property type="entry name" value="GT1_Gtf-like"/>
    <property type="match status" value="1"/>
</dbReference>